<dbReference type="InterPro" id="IPR048286">
    <property type="entry name" value="Integrin_alpha_Ig-like_3"/>
</dbReference>
<dbReference type="InterPro" id="IPR013649">
    <property type="entry name" value="Integrin_alpha_Ig-like_1"/>
</dbReference>
<dbReference type="Proteomes" id="UP000887013">
    <property type="component" value="Unassembled WGS sequence"/>
</dbReference>
<dbReference type="Gene3D" id="2.60.40.1530">
    <property type="entry name" value="ntegrin, alpha v. Chain A, domain 4"/>
    <property type="match status" value="1"/>
</dbReference>
<evidence type="ECO:0000256" key="8">
    <source>
        <dbReference type="ARBA" id="ARBA00023037"/>
    </source>
</evidence>
<dbReference type="Gene3D" id="2.60.40.1460">
    <property type="entry name" value="Integrin domains. Chain A, domain 2"/>
    <property type="match status" value="1"/>
</dbReference>
<comment type="subcellular location">
    <subcellularLocation>
        <location evidence="1 13">Membrane</location>
        <topology evidence="1 13">Single-pass type I membrane protein</topology>
    </subcellularLocation>
</comment>
<protein>
    <submittedName>
        <fullName evidence="17">Integrin alpha-PS2</fullName>
    </submittedName>
</protein>
<evidence type="ECO:0000256" key="13">
    <source>
        <dbReference type="RuleBase" id="RU003762"/>
    </source>
</evidence>
<organism evidence="17 18">
    <name type="scientific">Nephila pilipes</name>
    <name type="common">Giant wood spider</name>
    <name type="synonym">Nephila maculata</name>
    <dbReference type="NCBI Taxonomy" id="299642"/>
    <lineage>
        <taxon>Eukaryota</taxon>
        <taxon>Metazoa</taxon>
        <taxon>Ecdysozoa</taxon>
        <taxon>Arthropoda</taxon>
        <taxon>Chelicerata</taxon>
        <taxon>Arachnida</taxon>
        <taxon>Araneae</taxon>
        <taxon>Araneomorphae</taxon>
        <taxon>Entelegynae</taxon>
        <taxon>Araneoidea</taxon>
        <taxon>Nephilidae</taxon>
        <taxon>Nephila</taxon>
    </lineage>
</organism>
<feature type="repeat" description="FG-GAP" evidence="12">
    <location>
        <begin position="51"/>
        <end position="112"/>
    </location>
</feature>
<dbReference type="Gene3D" id="1.20.5.930">
    <property type="entry name" value="Bicelle-embedded integrin alpha(iib) transmembrane segment"/>
    <property type="match status" value="1"/>
</dbReference>
<dbReference type="Pfam" id="PF20805">
    <property type="entry name" value="Integrin_A_Ig_2"/>
    <property type="match status" value="1"/>
</dbReference>
<keyword evidence="4" id="KW-0732">Signal</keyword>
<evidence type="ECO:0000256" key="10">
    <source>
        <dbReference type="ARBA" id="ARBA00023170"/>
    </source>
</evidence>
<dbReference type="SUPFAM" id="SSF69318">
    <property type="entry name" value="Integrin alpha N-terminal domain"/>
    <property type="match status" value="1"/>
</dbReference>
<feature type="repeat" description="FG-GAP" evidence="12">
    <location>
        <begin position="301"/>
        <end position="365"/>
    </location>
</feature>
<comment type="similarity">
    <text evidence="2 13">Belongs to the integrin alpha chain family.</text>
</comment>
<evidence type="ECO:0000256" key="12">
    <source>
        <dbReference type="PROSITE-ProRule" id="PRU00803"/>
    </source>
</evidence>
<keyword evidence="3 13" id="KW-0812">Transmembrane</keyword>
<dbReference type="InterPro" id="IPR048285">
    <property type="entry name" value="Integrin_alpha_Ig-like_2"/>
</dbReference>
<dbReference type="GO" id="GO:0033627">
    <property type="term" value="P:cell adhesion mediated by integrin"/>
    <property type="evidence" value="ECO:0007669"/>
    <property type="project" value="TreeGrafter"/>
</dbReference>
<dbReference type="OrthoDB" id="5317514at2759"/>
<keyword evidence="9 13" id="KW-0472">Membrane</keyword>
<keyword evidence="11" id="KW-0325">Glycoprotein</keyword>
<evidence type="ECO:0000256" key="2">
    <source>
        <dbReference type="ARBA" id="ARBA00008054"/>
    </source>
</evidence>
<dbReference type="InterPro" id="IPR013519">
    <property type="entry name" value="Int_alpha_beta-p"/>
</dbReference>
<name>A0A8X6NZQ1_NEPPI</name>
<keyword evidence="10 13" id="KW-0675">Receptor</keyword>
<keyword evidence="6 13" id="KW-0130">Cell adhesion</keyword>
<dbReference type="InterPro" id="IPR000413">
    <property type="entry name" value="Integrin_alpha"/>
</dbReference>
<evidence type="ECO:0000259" key="14">
    <source>
        <dbReference type="Pfam" id="PF08441"/>
    </source>
</evidence>
<keyword evidence="8 13" id="KW-0401">Integrin</keyword>
<dbReference type="GO" id="GO:0048513">
    <property type="term" value="P:animal organ development"/>
    <property type="evidence" value="ECO:0007669"/>
    <property type="project" value="UniProtKB-ARBA"/>
</dbReference>
<dbReference type="InterPro" id="IPR013517">
    <property type="entry name" value="FG-GAP"/>
</dbReference>
<dbReference type="SUPFAM" id="SSF69179">
    <property type="entry name" value="Integrin domains"/>
    <property type="match status" value="3"/>
</dbReference>
<evidence type="ECO:0000256" key="11">
    <source>
        <dbReference type="ARBA" id="ARBA00023180"/>
    </source>
</evidence>
<dbReference type="GO" id="GO:0007229">
    <property type="term" value="P:integrin-mediated signaling pathway"/>
    <property type="evidence" value="ECO:0007669"/>
    <property type="project" value="UniProtKB-KW"/>
</dbReference>
<sequence>MKRTMDSRLFYNVCVCGSFELFKLNYRTFWISVALLMISTFRTLLAFNVDTRTALVHQGINGSMFGFSIAMHRDRDFSWLLVGAPKAQTEQPDVEQGGAVYRCSIDSPNMCQMIPFDTSGPGQINLRGKKENMDDKSHQWFGATVHSSGENGAIVACAPRYVSYSSNLKRRDPVGTCWVVRGTFQNFQEYAPCRTAAWGYHRQGYCQAGFSAAVTKDGRQLFIGAVGSWYWQGQLYSQDLLSKETQHNTPEGPADDDDSFLGYSIAIGEFTGDKNPDVVVGVPRGHRLAGKISLFNSTLYSLHNISGEQLGSYFGYSVCVTDINGDRLDDIIIGAPLYTDLSAKDKSYEKGRIYVAYQTRKHNFKTRSHIDGIYSKGRFGLSLASLSDINKDGYGGKFKIINLCKQHLNLFYFTHSSVEKKKLSYPSSTFLYLSRPIIQTTANLKINPEKINLDEKSTTSCKLHDGTIVSCVVVSFCLEFTGVGIPPAVGFVYRMKLDIENQASRVFFLTDENQNEQNVSVNLRKDSKYCKSIYVYLQNNVRDKLTPITVEVLYHLYDPFPELLELKPILNQNQPNNLTKQVNIQKNCGKDNICIPDVKIQVFPNMKEFLIGSLKRLELNVILINAGEDAFESMLYINIPVDVDYVNIGKVRPMDIPVSCTGNDEDETVTGDRRLVCDVGNPLPANTTLSFKILLAPSKYLSASHDLEFLFEVNSTNVEREATLGDNTAGLRLPVRVEVNITIHGISEPQIIAYNKTDVLPVDKNTESEAGPEVIHVYAVGNRGPSMVREAEIDILWPTYTLQERPLLYLMDQPEVQGKGSCEEVPGVNPKNLKKELKKPRSSSYSISIADLQDKVELHDEEHFLEEETEYLRRRRSLSQNFTDRNPAFQDEMSCGPTLCTKIRCSVFNLTKDEQVIFTIRSRLWKNTLDELGLDDVQISSKLVSRVTSLPHDVDPSFLGYKALFVTTKVNPESAAPQLHMVPWWILILSVSVGLLILGLLALVLWQLGFFRRRRVEDQMQEPLHHPYRNGYLLGRGDEYL</sequence>
<accession>A0A8X6NZQ1</accession>
<keyword evidence="18" id="KW-1185">Reference proteome</keyword>
<dbReference type="GO" id="GO:0008305">
    <property type="term" value="C:integrin complex"/>
    <property type="evidence" value="ECO:0007669"/>
    <property type="project" value="InterPro"/>
</dbReference>
<feature type="repeat" description="FG-GAP" evidence="12">
    <location>
        <begin position="247"/>
        <end position="300"/>
    </location>
</feature>
<dbReference type="PANTHER" id="PTHR23220:SF133">
    <property type="entry name" value="INTEGRIN ALPHA-PS2"/>
    <property type="match status" value="1"/>
</dbReference>
<evidence type="ECO:0000256" key="3">
    <source>
        <dbReference type="ARBA" id="ARBA00022692"/>
    </source>
</evidence>
<dbReference type="GO" id="GO:0007157">
    <property type="term" value="P:heterophilic cell-cell adhesion via plasma membrane cell adhesion molecules"/>
    <property type="evidence" value="ECO:0007669"/>
    <property type="project" value="UniProtKB-ARBA"/>
</dbReference>
<feature type="domain" description="Integrin alpha second immunoglobulin-like" evidence="15">
    <location>
        <begin position="588"/>
        <end position="728"/>
    </location>
</feature>
<evidence type="ECO:0000256" key="7">
    <source>
        <dbReference type="ARBA" id="ARBA00022989"/>
    </source>
</evidence>
<evidence type="ECO:0000256" key="6">
    <source>
        <dbReference type="ARBA" id="ARBA00022889"/>
    </source>
</evidence>
<evidence type="ECO:0000313" key="17">
    <source>
        <dbReference type="EMBL" id="GFT44306.1"/>
    </source>
</evidence>
<dbReference type="Pfam" id="PF08441">
    <property type="entry name" value="Integrin_A_Ig_1"/>
    <property type="match status" value="1"/>
</dbReference>
<feature type="domain" description="Integrin alpha first immunoglubulin-like" evidence="14">
    <location>
        <begin position="434"/>
        <end position="587"/>
    </location>
</feature>
<dbReference type="Gene3D" id="2.130.10.130">
    <property type="entry name" value="Integrin alpha, N-terminal"/>
    <property type="match status" value="1"/>
</dbReference>
<dbReference type="Pfam" id="PF01839">
    <property type="entry name" value="FG-GAP"/>
    <property type="match status" value="1"/>
</dbReference>
<dbReference type="SMART" id="SM00191">
    <property type="entry name" value="Int_alpha"/>
    <property type="match status" value="3"/>
</dbReference>
<proteinExistence type="inferred from homology"/>
<feature type="domain" description="Integrin alpha third immunoglobulin-like" evidence="16">
    <location>
        <begin position="742"/>
        <end position="973"/>
    </location>
</feature>
<dbReference type="Pfam" id="PF20806">
    <property type="entry name" value="Integrin_A_Ig_3"/>
    <property type="match status" value="1"/>
</dbReference>
<dbReference type="PANTHER" id="PTHR23220">
    <property type="entry name" value="INTEGRIN ALPHA"/>
    <property type="match status" value="1"/>
</dbReference>
<dbReference type="InterPro" id="IPR028994">
    <property type="entry name" value="Integrin_alpha_N"/>
</dbReference>
<dbReference type="GO" id="GO:0005178">
    <property type="term" value="F:integrin binding"/>
    <property type="evidence" value="ECO:0007669"/>
    <property type="project" value="TreeGrafter"/>
</dbReference>
<feature type="repeat" description="FG-GAP" evidence="12">
    <location>
        <begin position="127"/>
        <end position="189"/>
    </location>
</feature>
<dbReference type="EMBL" id="BMAW01015531">
    <property type="protein sequence ID" value="GFT44306.1"/>
    <property type="molecule type" value="Genomic_DNA"/>
</dbReference>
<dbReference type="Gene3D" id="2.60.40.1510">
    <property type="entry name" value="ntegrin, alpha v. Chain A, domain 3"/>
    <property type="match status" value="1"/>
</dbReference>
<keyword evidence="7 13" id="KW-1133">Transmembrane helix</keyword>
<evidence type="ECO:0000256" key="1">
    <source>
        <dbReference type="ARBA" id="ARBA00004479"/>
    </source>
</evidence>
<comment type="caution">
    <text evidence="17">The sequence shown here is derived from an EMBL/GenBank/DDBJ whole genome shotgun (WGS) entry which is preliminary data.</text>
</comment>
<evidence type="ECO:0000259" key="15">
    <source>
        <dbReference type="Pfam" id="PF20805"/>
    </source>
</evidence>
<evidence type="ECO:0000256" key="9">
    <source>
        <dbReference type="ARBA" id="ARBA00023136"/>
    </source>
</evidence>
<dbReference type="AlphaFoldDB" id="A0A8X6NZQ1"/>
<evidence type="ECO:0000313" key="18">
    <source>
        <dbReference type="Proteomes" id="UP000887013"/>
    </source>
</evidence>
<dbReference type="PRINTS" id="PR01185">
    <property type="entry name" value="INTEGRINA"/>
</dbReference>
<evidence type="ECO:0000259" key="16">
    <source>
        <dbReference type="Pfam" id="PF20806"/>
    </source>
</evidence>
<evidence type="ECO:0000256" key="4">
    <source>
        <dbReference type="ARBA" id="ARBA00022729"/>
    </source>
</evidence>
<reference evidence="17" key="1">
    <citation type="submission" date="2020-08" db="EMBL/GenBank/DDBJ databases">
        <title>Multicomponent nature underlies the extraordinary mechanical properties of spider dragline silk.</title>
        <authorList>
            <person name="Kono N."/>
            <person name="Nakamura H."/>
            <person name="Mori M."/>
            <person name="Yoshida Y."/>
            <person name="Ohtoshi R."/>
            <person name="Malay A.D."/>
            <person name="Moran D.A.P."/>
            <person name="Tomita M."/>
            <person name="Numata K."/>
            <person name="Arakawa K."/>
        </authorList>
    </citation>
    <scope>NUCLEOTIDE SEQUENCE</scope>
</reference>
<dbReference type="GO" id="GO:0009897">
    <property type="term" value="C:external side of plasma membrane"/>
    <property type="evidence" value="ECO:0007669"/>
    <property type="project" value="TreeGrafter"/>
</dbReference>
<dbReference type="InterPro" id="IPR032695">
    <property type="entry name" value="Integrin_dom_sf"/>
</dbReference>
<keyword evidence="5" id="KW-0677">Repeat</keyword>
<dbReference type="GO" id="GO:0007160">
    <property type="term" value="P:cell-matrix adhesion"/>
    <property type="evidence" value="ECO:0007669"/>
    <property type="project" value="TreeGrafter"/>
</dbReference>
<gene>
    <name evidence="17" type="primary">if</name>
    <name evidence="17" type="ORF">NPIL_532871</name>
</gene>
<dbReference type="PROSITE" id="PS51470">
    <property type="entry name" value="FG_GAP"/>
    <property type="match status" value="4"/>
</dbReference>
<feature type="transmembrane region" description="Helical" evidence="13">
    <location>
        <begin position="984"/>
        <end position="1006"/>
    </location>
</feature>
<evidence type="ECO:0000256" key="5">
    <source>
        <dbReference type="ARBA" id="ARBA00022737"/>
    </source>
</evidence>